<proteinExistence type="predicted"/>
<gene>
    <name evidence="1" type="ORF">C922_02691</name>
</gene>
<dbReference type="GeneID" id="20037965"/>
<dbReference type="EMBL" id="KI965468">
    <property type="protein sequence ID" value="EUD67107.1"/>
    <property type="molecule type" value="Genomic_DNA"/>
</dbReference>
<dbReference type="Proteomes" id="UP000030640">
    <property type="component" value="Unassembled WGS sequence"/>
</dbReference>
<name>W7A1M9_9APIC</name>
<organism evidence="1 2">
    <name type="scientific">Plasmodium inui San Antonio 1</name>
    <dbReference type="NCBI Taxonomy" id="1237626"/>
    <lineage>
        <taxon>Eukaryota</taxon>
        <taxon>Sar</taxon>
        <taxon>Alveolata</taxon>
        <taxon>Apicomplexa</taxon>
        <taxon>Aconoidasida</taxon>
        <taxon>Haemosporida</taxon>
        <taxon>Plasmodiidae</taxon>
        <taxon>Plasmodium</taxon>
        <taxon>Plasmodium (Plasmodium)</taxon>
    </lineage>
</organism>
<evidence type="ECO:0000313" key="2">
    <source>
        <dbReference type="Proteomes" id="UP000030640"/>
    </source>
</evidence>
<dbReference type="OrthoDB" id="378111at2759"/>
<reference evidence="1 2" key="1">
    <citation type="submission" date="2013-02" db="EMBL/GenBank/DDBJ databases">
        <title>The Genome Sequence of Plasmodium inui San Antonio 1.</title>
        <authorList>
            <consortium name="The Broad Institute Genome Sequencing Platform"/>
            <consortium name="The Broad Institute Genome Sequencing Center for Infectious Disease"/>
            <person name="Neafsey D."/>
            <person name="Cheeseman I."/>
            <person name="Volkman S."/>
            <person name="Adams J."/>
            <person name="Walker B."/>
            <person name="Young S.K."/>
            <person name="Zeng Q."/>
            <person name="Gargeya S."/>
            <person name="Fitzgerald M."/>
            <person name="Haas B."/>
            <person name="Abouelleil A."/>
            <person name="Alvarado L."/>
            <person name="Arachchi H.M."/>
            <person name="Berlin A.M."/>
            <person name="Chapman S.B."/>
            <person name="Dewar J."/>
            <person name="Goldberg J."/>
            <person name="Griggs A."/>
            <person name="Gujja S."/>
            <person name="Hansen M."/>
            <person name="Howarth C."/>
            <person name="Imamovic A."/>
            <person name="Larimer J."/>
            <person name="McCowan C."/>
            <person name="Murphy C."/>
            <person name="Neiman D."/>
            <person name="Pearson M."/>
            <person name="Priest M."/>
            <person name="Roberts A."/>
            <person name="Saif S."/>
            <person name="Shea T."/>
            <person name="Sisk P."/>
            <person name="Sykes S."/>
            <person name="Wortman J."/>
            <person name="Nusbaum C."/>
            <person name="Birren B."/>
        </authorList>
    </citation>
    <scope>NUCLEOTIDE SEQUENCE [LARGE SCALE GENOMIC DNA]</scope>
    <source>
        <strain evidence="1 2">San Antonio 1</strain>
    </source>
</reference>
<dbReference type="RefSeq" id="XP_008816512.1">
    <property type="nucleotide sequence ID" value="XM_008818290.1"/>
</dbReference>
<dbReference type="VEuPathDB" id="PlasmoDB:C922_02691"/>
<protein>
    <submittedName>
        <fullName evidence="1">Uncharacterized protein</fullName>
    </submittedName>
</protein>
<accession>W7A1M9</accession>
<dbReference type="AlphaFoldDB" id="W7A1M9"/>
<keyword evidence="2" id="KW-1185">Reference proteome</keyword>
<sequence length="907" mass="105072">MATYSIIKGSRRYCFIHSAGHVQITRKGHVKWRKGVTQSDARHYAVEATSLLEVKRNGVNFLIRGEDSTAEVGLPNEKELHQGVNTSSPKNGTIKTRGLLSIDAADAEIMIHIVTHLETAKKTNRSFLDFLTLSTLHKQEIEKEQKRFYWKDKIRDHLREYLHFAIKNNHYNYLFKIYQLTCLYKIDDLELLRELLEQILIHTSNEEEKVIHCYWIVKELTGKKKHDMIIAVLLAKYLFNDSFFNFLQRNACINTSFVTLLSYVSDSIGYYPDRSVLPSLHCTLKKYARHFNSRLEKDIEPKMVNNVEELAKVQEIFLRNGFCDDDFNLLIKRLVLTSTSYVNPFDLLVLSSNVLLNFACSYHSFLFPSEQQGGATHLEGRSFPNRDNSPNGDNFSKRYRNFLSAKTMTDVVIRTNDPYIANTCNELEYIQRYLLLCSYCHFTLFSNWWADTVIFDRLKKKRRPHKAVVRSRMPYKSHLADQVSHLLGVLLYKYGNSGQKEVHPYVAVDAVQSRPDGNPPECSISKYLPYLLKSFMRVGIIKPEIISNESFILFFEEIFLHLVDVSVAKYKQGRRGRGVDANNQGSRTDSAVFKVTRECAPHYGTHPGDNLKREERNILPSANHKPLYTKDELSLYDLSSICECFFLVKLMQGGVSPGRRMLARKGLSLLHTSSNEREKQSNCPLDKSRDAFEKTLYIFLERLPPSSQLHLNDHRCHPLDKQDILKELINKIKSCAEPVFLYYLLLRTILPILFCDTREDSLDVTKRTISCILSLPFRTNIIVKGSSPSQGCDSTHEQFHHILKGLTQWENCVISINSQRRIRMQTKRKGLPFDFLYAGDFLRPSSIFLLCLNEMVKWEHVYLPFLQEIFISDHFSEGDKASFSDLVRGARDSVDFSVFRFLRERRA</sequence>
<evidence type="ECO:0000313" key="1">
    <source>
        <dbReference type="EMBL" id="EUD67107.1"/>
    </source>
</evidence>